<proteinExistence type="predicted"/>
<evidence type="ECO:0000313" key="1">
    <source>
        <dbReference type="EMBL" id="ERH20733.1"/>
    </source>
</evidence>
<protein>
    <submittedName>
        <fullName evidence="1">Uncharacterized protein</fullName>
    </submittedName>
</protein>
<dbReference type="AlphaFoldDB" id="U1RM73"/>
<dbReference type="EMBL" id="AWSD01000102">
    <property type="protein sequence ID" value="ERH20733.1"/>
    <property type="molecule type" value="Genomic_DNA"/>
</dbReference>
<name>U1RM73_9ACTO</name>
<sequence>MMGRGSIGVFEAMSIMNTAPISLLAELPRMVSVRLSELSFQEFWNCARAEAPHSWRRWMLWNCLDR</sequence>
<evidence type="ECO:0000313" key="2">
    <source>
        <dbReference type="Proteomes" id="UP000016498"/>
    </source>
</evidence>
<dbReference type="Proteomes" id="UP000016498">
    <property type="component" value="Unassembled WGS sequence"/>
</dbReference>
<gene>
    <name evidence="1" type="ORF">HMPREF1549_01052</name>
</gene>
<reference evidence="1 2" key="1">
    <citation type="submission" date="2013-06" db="EMBL/GenBank/DDBJ databases">
        <authorList>
            <person name="Weinstock G."/>
            <person name="Sodergren E."/>
            <person name="Lobos E.A."/>
            <person name="Fulton L."/>
            <person name="Fulton R."/>
            <person name="Courtney L."/>
            <person name="Fronick C."/>
            <person name="O'Laughlin M."/>
            <person name="Godfrey J."/>
            <person name="Wilson R.M."/>
            <person name="Miner T."/>
            <person name="Farmer C."/>
            <person name="Delehaunty K."/>
            <person name="Cordes M."/>
            <person name="Minx P."/>
            <person name="Tomlinson C."/>
            <person name="Chen J."/>
            <person name="Wollam A."/>
            <person name="Pepin K.H."/>
            <person name="Bhonagiri V."/>
            <person name="Zhang X."/>
            <person name="Warren W."/>
            <person name="Mitreva M."/>
            <person name="Mardis E.R."/>
            <person name="Wilson R.K."/>
        </authorList>
    </citation>
    <scope>NUCLEOTIDE SEQUENCE [LARGE SCALE GENOMIC DNA]</scope>
    <source>
        <strain evidence="1 2">F0510</strain>
    </source>
</reference>
<organism evidence="1 2">
    <name type="scientific">Actinomyces johnsonii F0510</name>
    <dbReference type="NCBI Taxonomy" id="1227262"/>
    <lineage>
        <taxon>Bacteria</taxon>
        <taxon>Bacillati</taxon>
        <taxon>Actinomycetota</taxon>
        <taxon>Actinomycetes</taxon>
        <taxon>Actinomycetales</taxon>
        <taxon>Actinomycetaceae</taxon>
        <taxon>Actinomyces</taxon>
    </lineage>
</organism>
<comment type="caution">
    <text evidence="1">The sequence shown here is derived from an EMBL/GenBank/DDBJ whole genome shotgun (WGS) entry which is preliminary data.</text>
</comment>
<dbReference type="HOGENOM" id="CLU_2821418_0_0_11"/>
<accession>U1RM73</accession>